<organism evidence="6 7">
    <name type="scientific">Rubroshorea leprosula</name>
    <dbReference type="NCBI Taxonomy" id="152421"/>
    <lineage>
        <taxon>Eukaryota</taxon>
        <taxon>Viridiplantae</taxon>
        <taxon>Streptophyta</taxon>
        <taxon>Embryophyta</taxon>
        <taxon>Tracheophyta</taxon>
        <taxon>Spermatophyta</taxon>
        <taxon>Magnoliopsida</taxon>
        <taxon>eudicotyledons</taxon>
        <taxon>Gunneridae</taxon>
        <taxon>Pentapetalae</taxon>
        <taxon>rosids</taxon>
        <taxon>malvids</taxon>
        <taxon>Malvales</taxon>
        <taxon>Dipterocarpaceae</taxon>
        <taxon>Rubroshorea</taxon>
    </lineage>
</organism>
<sequence length="767" mass="84668">MDASFFARESFSSSIGDSAELESNLTLKDRLKTFKSSKFDPNSYLTSKCQNMTEKEIKHLCWNLVELKNSSAEEMRKSVYANYGAFIRTSKEITVLEGELLSMRNYLSTQAALVHSLAEDIRIDTVSNGAEDSAEEDIFIVENKEHSKTENWLVDFLDTLEVLLAEKRVSEAMTALDEGERLAEEANGSKKFSPGALLRLKNTIAGLRQKLADQLADTICEPSTCGGELHAAVLALKDLGDGPHAHTLLLKSHQQKLQCGMQSLRLSNTSFGATFIAALSQIVFSTIAKASSDSLAVFGEEPACSSELVTWSVKQTEVFSLLLKRHVLAASAASGSLRVASECIQICLTHCSLLEARGLALSPVLLRPFRHTLEEALRTNLKRIERTCAALAAADDWVLTHPPIGSRPLSSTASLSNSIVSQPKLSSSARRFSSMVQEFLEDVAPLESLQLDGPALEGALEVFNSYVSLLINALPGSMEQEENEGSSGKVVRVAETEAQQIALLANASLLADDVLPRAAVKLLPLSQSNRVDATPKRGSSDRPSRVPDQREWKRRLQRSVDRLRDSFCRHHALELIFTDDGYIRLNAQIYLSMDGNTQEPEWFPSSIFQELFLKLTQIASIATDMFVGRERFATILLMRLTETVILWLSEDQTFWEEIEEGPKPLGALGIQQFYLDMEFVMVFASQGRYLSRNLQQVIKNIIERAIEAVSNSGLDPYSVLPEDDWFAEVAQIAIKMLTGKGNFGNVDREVTSPTASVMSSVVSHGSN</sequence>
<dbReference type="InterPro" id="IPR042560">
    <property type="entry name" value="Exo84_C_2"/>
</dbReference>
<proteinExistence type="inferred from homology"/>
<evidence type="ECO:0000259" key="5">
    <source>
        <dbReference type="Pfam" id="PF16528"/>
    </source>
</evidence>
<dbReference type="PANTHER" id="PTHR21426">
    <property type="entry name" value="EXOCYST COMPLEX COMPONENT 8"/>
    <property type="match status" value="1"/>
</dbReference>
<dbReference type="Gene3D" id="1.20.58.1220">
    <property type="entry name" value="Exo84p, C-terminal helical domain"/>
    <property type="match status" value="1"/>
</dbReference>
<evidence type="ECO:0000256" key="2">
    <source>
        <dbReference type="ARBA" id="ARBA00022448"/>
    </source>
</evidence>
<dbReference type="InterPro" id="IPR032403">
    <property type="entry name" value="Exo84_C"/>
</dbReference>
<comment type="caution">
    <text evidence="6">The sequence shown here is derived from an EMBL/GenBank/DDBJ whole genome shotgun (WGS) entry which is preliminary data.</text>
</comment>
<keyword evidence="2" id="KW-0813">Transport</keyword>
<evidence type="ECO:0000313" key="6">
    <source>
        <dbReference type="EMBL" id="GKV14397.1"/>
    </source>
</evidence>
<dbReference type="PANTHER" id="PTHR21426:SF15">
    <property type="entry name" value="EXOCYST COMPLEX COMPONENT EXO84A"/>
    <property type="match status" value="1"/>
</dbReference>
<dbReference type="AlphaFoldDB" id="A0AAV5JLG6"/>
<dbReference type="Proteomes" id="UP001054252">
    <property type="component" value="Unassembled WGS sequence"/>
</dbReference>
<dbReference type="InterPro" id="IPR016159">
    <property type="entry name" value="Cullin_repeat-like_dom_sf"/>
</dbReference>
<dbReference type="EMBL" id="BPVZ01000041">
    <property type="protein sequence ID" value="GKV14397.1"/>
    <property type="molecule type" value="Genomic_DNA"/>
</dbReference>
<protein>
    <recommendedName>
        <fullName evidence="5">Exocyst component Exo84 C-terminal domain-containing protein</fullName>
    </recommendedName>
</protein>
<dbReference type="InterPro" id="IPR033961">
    <property type="entry name" value="Exo84"/>
</dbReference>
<evidence type="ECO:0000256" key="4">
    <source>
        <dbReference type="SAM" id="MobiDB-lite"/>
    </source>
</evidence>
<feature type="region of interest" description="Disordered" evidence="4">
    <location>
        <begin position="531"/>
        <end position="551"/>
    </location>
</feature>
<dbReference type="GO" id="GO:0008104">
    <property type="term" value="P:intracellular protein localization"/>
    <property type="evidence" value="ECO:0007669"/>
    <property type="project" value="TreeGrafter"/>
</dbReference>
<evidence type="ECO:0000313" key="7">
    <source>
        <dbReference type="Proteomes" id="UP001054252"/>
    </source>
</evidence>
<dbReference type="GO" id="GO:0006887">
    <property type="term" value="P:exocytosis"/>
    <property type="evidence" value="ECO:0007669"/>
    <property type="project" value="UniProtKB-KW"/>
</dbReference>
<dbReference type="Pfam" id="PF08700">
    <property type="entry name" value="VPS51_Exo84_N"/>
    <property type="match status" value="1"/>
</dbReference>
<evidence type="ECO:0000256" key="3">
    <source>
        <dbReference type="ARBA" id="ARBA00022483"/>
    </source>
</evidence>
<keyword evidence="7" id="KW-1185">Reference proteome</keyword>
<reference evidence="6 7" key="1">
    <citation type="journal article" date="2021" name="Commun. Biol.">
        <title>The genome of Shorea leprosula (Dipterocarpaceae) highlights the ecological relevance of drought in aseasonal tropical rainforests.</title>
        <authorList>
            <person name="Ng K.K.S."/>
            <person name="Kobayashi M.J."/>
            <person name="Fawcett J.A."/>
            <person name="Hatakeyama M."/>
            <person name="Paape T."/>
            <person name="Ng C.H."/>
            <person name="Ang C.C."/>
            <person name="Tnah L.H."/>
            <person name="Lee C.T."/>
            <person name="Nishiyama T."/>
            <person name="Sese J."/>
            <person name="O'Brien M.J."/>
            <person name="Copetti D."/>
            <person name="Mohd Noor M.I."/>
            <person name="Ong R.C."/>
            <person name="Putra M."/>
            <person name="Sireger I.Z."/>
            <person name="Indrioko S."/>
            <person name="Kosugi Y."/>
            <person name="Izuno A."/>
            <person name="Isagi Y."/>
            <person name="Lee S.L."/>
            <person name="Shimizu K.K."/>
        </authorList>
    </citation>
    <scope>NUCLEOTIDE SEQUENCE [LARGE SCALE GENOMIC DNA]</scope>
    <source>
        <strain evidence="6">214</strain>
    </source>
</reference>
<evidence type="ECO:0000256" key="1">
    <source>
        <dbReference type="ARBA" id="ARBA00007210"/>
    </source>
</evidence>
<name>A0AAV5JLG6_9ROSI</name>
<dbReference type="Pfam" id="PF16528">
    <property type="entry name" value="Exo84_C"/>
    <property type="match status" value="1"/>
</dbReference>
<dbReference type="GO" id="GO:0006893">
    <property type="term" value="P:Golgi to plasma membrane transport"/>
    <property type="evidence" value="ECO:0007669"/>
    <property type="project" value="TreeGrafter"/>
</dbReference>
<keyword evidence="3" id="KW-0268">Exocytosis</keyword>
<comment type="similarity">
    <text evidence="1">Belongs to the EXO84 family.</text>
</comment>
<dbReference type="FunFam" id="1.20.58.1220:FF:000001">
    <property type="entry name" value="Exocyst complex component EXO84B"/>
    <property type="match status" value="1"/>
</dbReference>
<dbReference type="SUPFAM" id="SSF74788">
    <property type="entry name" value="Cullin repeat-like"/>
    <property type="match status" value="1"/>
</dbReference>
<feature type="domain" description="Exocyst component Exo84 C-terminal" evidence="5">
    <location>
        <begin position="152"/>
        <end position="361"/>
    </location>
</feature>
<accession>A0AAV5JLG6</accession>
<feature type="compositionally biased region" description="Basic and acidic residues" evidence="4">
    <location>
        <begin position="533"/>
        <end position="551"/>
    </location>
</feature>
<gene>
    <name evidence="6" type="ORF">SLEP1_g25286</name>
</gene>
<dbReference type="GO" id="GO:0000145">
    <property type="term" value="C:exocyst"/>
    <property type="evidence" value="ECO:0007669"/>
    <property type="project" value="InterPro"/>
</dbReference>